<accession>A0A1G9SH86</accession>
<dbReference type="AlphaFoldDB" id="A0A1G9SH86"/>
<protein>
    <submittedName>
        <fullName evidence="2">Uncharacterized protein</fullName>
    </submittedName>
</protein>
<evidence type="ECO:0000313" key="3">
    <source>
        <dbReference type="Proteomes" id="UP000183200"/>
    </source>
</evidence>
<evidence type="ECO:0000313" key="2">
    <source>
        <dbReference type="EMBL" id="SDM34833.1"/>
    </source>
</evidence>
<dbReference type="RefSeq" id="WP_074606459.1">
    <property type="nucleotide sequence ID" value="NZ_FNGY01000003.1"/>
</dbReference>
<evidence type="ECO:0000256" key="1">
    <source>
        <dbReference type="SAM" id="SignalP"/>
    </source>
</evidence>
<dbReference type="OrthoDB" id="657976at2"/>
<sequence>MRKLILVSLIGIALYAQPLSALTNNHHVVKDGMKTVGQAARIENEDYVGQVIFHAGYAIGDYIEFVGSSPINAGSSGNYEISISYTRGNIATAATYWASVAHAGQTLWREVGRVNSNGYHNAGSLGHNFTVDCNTESGNPRFRIRAINTLGIIADDIGINIRIRSINFNGGWRALNQVGNDLTVSKFLPMTNDWSLYVGNTSNVNGATVAIKVVENGNVGIGTDKPNSKLAVNGNIRAHEIKVETANWPDYVFAKSYLLPSLDETESYIKEKGHLPGIPSAVEVAKEGIDLGEMNGKLLKKIEELTLHLINERKANAENQKRWSEGLKKMEKRVKKLEKYNRYK</sequence>
<feature type="signal peptide" evidence="1">
    <location>
        <begin position="1"/>
        <end position="21"/>
    </location>
</feature>
<keyword evidence="3" id="KW-1185">Reference proteome</keyword>
<proteinExistence type="predicted"/>
<gene>
    <name evidence="2" type="ORF">SAMN05421820_103602</name>
</gene>
<feature type="chain" id="PRO_5010377450" evidence="1">
    <location>
        <begin position="22"/>
        <end position="344"/>
    </location>
</feature>
<keyword evidence="1" id="KW-0732">Signal</keyword>
<dbReference type="EMBL" id="FNGY01000003">
    <property type="protein sequence ID" value="SDM34833.1"/>
    <property type="molecule type" value="Genomic_DNA"/>
</dbReference>
<dbReference type="Proteomes" id="UP000183200">
    <property type="component" value="Unassembled WGS sequence"/>
</dbReference>
<organism evidence="2 3">
    <name type="scientific">Pedobacter steynii</name>
    <dbReference type="NCBI Taxonomy" id="430522"/>
    <lineage>
        <taxon>Bacteria</taxon>
        <taxon>Pseudomonadati</taxon>
        <taxon>Bacteroidota</taxon>
        <taxon>Sphingobacteriia</taxon>
        <taxon>Sphingobacteriales</taxon>
        <taxon>Sphingobacteriaceae</taxon>
        <taxon>Pedobacter</taxon>
    </lineage>
</organism>
<reference evidence="3" key="1">
    <citation type="submission" date="2016-10" db="EMBL/GenBank/DDBJ databases">
        <authorList>
            <person name="Varghese N."/>
            <person name="Submissions S."/>
        </authorList>
    </citation>
    <scope>NUCLEOTIDE SEQUENCE [LARGE SCALE GENOMIC DNA]</scope>
    <source>
        <strain evidence="3">DSM 19110</strain>
    </source>
</reference>
<name>A0A1G9SH86_9SPHI</name>